<dbReference type="InterPro" id="IPR011642">
    <property type="entry name" value="Gate_dom"/>
</dbReference>
<dbReference type="Pfam" id="PF07670">
    <property type="entry name" value="Gate"/>
    <property type="match status" value="1"/>
</dbReference>
<evidence type="ECO:0000259" key="2">
    <source>
        <dbReference type="Pfam" id="PF07670"/>
    </source>
</evidence>
<reference evidence="4" key="1">
    <citation type="journal article" date="2019" name="Int. J. Syst. Evol. Microbiol.">
        <title>The Global Catalogue of Microorganisms (GCM) 10K type strain sequencing project: providing services to taxonomists for standard genome sequencing and annotation.</title>
        <authorList>
            <consortium name="The Broad Institute Genomics Platform"/>
            <consortium name="The Broad Institute Genome Sequencing Center for Infectious Disease"/>
            <person name="Wu L."/>
            <person name="Ma J."/>
        </authorList>
    </citation>
    <scope>NUCLEOTIDE SEQUENCE [LARGE SCALE GENOMIC DNA]</scope>
    <source>
        <strain evidence="4">CECT 7184</strain>
    </source>
</reference>
<name>A0ABW0YIM1_9BACI</name>
<sequence length="406" mass="44330">MQRAKAQSLLLAAGAVSVAVSLMVFPKQSFEASLRGLTMWWEVVFPSLLPFFILSELLIAFGVVSFLGAMLEPLMRPLFRVPGTGGFVWAMGLASGYPAGAKLTVRLRQENIISKTEAERLVSFTNSSNPLFIMGAIAVGFFHDPQLGLVLAAAHYLGNLCVGLVMRFHGSSETSGSSSTPPSTKISLSYAADLLHKERMKDTRPFGKKLGDAVRSSIDTLLMIGGFIILFSVFNELLHLVNIASLLASALAAFFLILKLPPDLSLPFISGLFEITLGGRLASETTGASLKEQAVVTSFILAFSGFSVQAQVASLLAETDIRFKPFFIARIFHGFFAAALALLLWEPLYESKEAAVEQFIPVFSPADSTALYSYWETFLAWGGLFTFIMLVVYVFLRARKLFLYAR</sequence>
<comment type="caution">
    <text evidence="3">The sequence shown here is derived from an EMBL/GenBank/DDBJ whole genome shotgun (WGS) entry which is preliminary data.</text>
</comment>
<evidence type="ECO:0000313" key="4">
    <source>
        <dbReference type="Proteomes" id="UP001596142"/>
    </source>
</evidence>
<feature type="transmembrane region" description="Helical" evidence="1">
    <location>
        <begin position="213"/>
        <end position="234"/>
    </location>
</feature>
<dbReference type="Proteomes" id="UP001596142">
    <property type="component" value="Unassembled WGS sequence"/>
</dbReference>
<evidence type="ECO:0000256" key="1">
    <source>
        <dbReference type="SAM" id="Phobius"/>
    </source>
</evidence>
<dbReference type="InterPro" id="IPR014226">
    <property type="entry name" value="Spore_IM_YlbJ"/>
</dbReference>
<feature type="transmembrane region" description="Helical" evidence="1">
    <location>
        <begin position="327"/>
        <end position="345"/>
    </location>
</feature>
<feature type="domain" description="Nucleoside transporter/FeoB GTPase Gate" evidence="2">
    <location>
        <begin position="43"/>
        <end position="139"/>
    </location>
</feature>
<dbReference type="EMBL" id="JBHSOZ010000003">
    <property type="protein sequence ID" value="MFC5712260.1"/>
    <property type="molecule type" value="Genomic_DNA"/>
</dbReference>
<feature type="transmembrane region" description="Helical" evidence="1">
    <location>
        <begin position="121"/>
        <end position="142"/>
    </location>
</feature>
<organism evidence="3 4">
    <name type="scientific">Thalassorhabdus alkalitolerans</name>
    <dbReference type="NCBI Taxonomy" id="2282697"/>
    <lineage>
        <taxon>Bacteria</taxon>
        <taxon>Bacillati</taxon>
        <taxon>Bacillota</taxon>
        <taxon>Bacilli</taxon>
        <taxon>Bacillales</taxon>
        <taxon>Bacillaceae</taxon>
        <taxon>Thalassorhabdus</taxon>
    </lineage>
</organism>
<protein>
    <submittedName>
        <fullName evidence="3">Sporulation integral membrane protein YlbJ</fullName>
    </submittedName>
</protein>
<feature type="transmembrane region" description="Helical" evidence="1">
    <location>
        <begin position="294"/>
        <end position="315"/>
    </location>
</feature>
<keyword evidence="4" id="KW-1185">Reference proteome</keyword>
<proteinExistence type="predicted"/>
<accession>A0ABW0YIM1</accession>
<keyword evidence="1" id="KW-0812">Transmembrane</keyword>
<dbReference type="RefSeq" id="WP_385939343.1">
    <property type="nucleotide sequence ID" value="NZ_JBHSOZ010000003.1"/>
</dbReference>
<feature type="transmembrane region" description="Helical" evidence="1">
    <location>
        <begin position="48"/>
        <end position="71"/>
    </location>
</feature>
<feature type="transmembrane region" description="Helical" evidence="1">
    <location>
        <begin position="240"/>
        <end position="258"/>
    </location>
</feature>
<evidence type="ECO:0000313" key="3">
    <source>
        <dbReference type="EMBL" id="MFC5712260.1"/>
    </source>
</evidence>
<feature type="transmembrane region" description="Helical" evidence="1">
    <location>
        <begin position="378"/>
        <end position="396"/>
    </location>
</feature>
<feature type="transmembrane region" description="Helical" evidence="1">
    <location>
        <begin position="148"/>
        <end position="168"/>
    </location>
</feature>
<keyword evidence="1" id="KW-1133">Transmembrane helix</keyword>
<gene>
    <name evidence="3" type="primary">ylbJ</name>
    <name evidence="3" type="ORF">ACFPU1_05660</name>
</gene>
<dbReference type="NCBIfam" id="TIGR02871">
    <property type="entry name" value="spore_ylbJ"/>
    <property type="match status" value="1"/>
</dbReference>
<keyword evidence="1" id="KW-0472">Membrane</keyword>